<proteinExistence type="predicted"/>
<name>F8WL96_CITUN</name>
<dbReference type="Gene3D" id="1.10.287.1490">
    <property type="match status" value="1"/>
</dbReference>
<dbReference type="EMBL" id="AB573149">
    <property type="protein sequence ID" value="BAK61841.1"/>
    <property type="molecule type" value="Genomic_DNA"/>
</dbReference>
<reference evidence="3" key="1">
    <citation type="journal article" date="2011" name="Plant Sci.">
        <title>Characterization of genomic sequence showing strong association with polyembryony among diverse Citrus species and cultivars, and its synteny with Vitis and Populus.</title>
        <authorList>
            <person name="Nakano M."/>
            <person name="Shimada T."/>
            <person name="Endo T."/>
            <person name="Fujii H."/>
            <person name="Nesumi H."/>
            <person name="Kita M."/>
            <person name="Ebina M."/>
            <person name="Shimizu T."/>
            <person name="Omura M."/>
        </authorList>
    </citation>
    <scope>NUCLEOTIDE SEQUENCE</scope>
</reference>
<evidence type="ECO:0000256" key="2">
    <source>
        <dbReference type="SAM" id="MobiDB-lite"/>
    </source>
</evidence>
<feature type="region of interest" description="Disordered" evidence="2">
    <location>
        <begin position="517"/>
        <end position="537"/>
    </location>
</feature>
<feature type="coiled-coil region" evidence="1">
    <location>
        <begin position="394"/>
        <end position="474"/>
    </location>
</feature>
<gene>
    <name evidence="3" type="primary">ORF29</name>
</gene>
<sequence length="537" mass="58817">MSNRKGKIIVDESDEEIEDSYPYLFGPSDPLYSSQSVGPSYYRDTPKYPRPIATSPSPELELVGNRGGPTSGSGENHSSGGAMVPEDVGDGEGSSSEPSIPPKKRNLGHRVEADSYPIDYIACATTPTDLLKLRTLYNTPEEILLVIPGKDDRCGSEEPSLVEVKHLYQLRSSPNEAGWYYFMSSSAKRKPITGFPSSCKNWKNKFFFVGGNWCPAVHSLGGDIYLPTRFVTPESWGLIKGLEDRPLLQVETALVSSSTCQDLLSSTNLVGSRLVDVAAGMDNKIPSAMTRKRGQAPSSSSNPHPPPKKASVGPSKASVPALPPPLPCKSGGEKTIDKSSEDIESMNLSELAGSVQRVSFKLATIVSCYKNRITRHERKLQADIHDFKKRAESADRSKEKLLHLQKQIMDLEENVVMAESNSTKLEGELGDLKSDFQTTQSERDTLQTALEGEIKSLNEQLAELKGKSADVGNQMDAEYNSGLAFCYKCIMFVLKEEYPELDMSKLEVGVQKYMAEADQGDKEQGDQDQVEAPLDGV</sequence>
<feature type="region of interest" description="Disordered" evidence="2">
    <location>
        <begin position="1"/>
        <end position="108"/>
    </location>
</feature>
<evidence type="ECO:0000256" key="1">
    <source>
        <dbReference type="SAM" id="Coils"/>
    </source>
</evidence>
<evidence type="ECO:0000313" key="3">
    <source>
        <dbReference type="EMBL" id="BAK61841.1"/>
    </source>
</evidence>
<accession>F8WL96</accession>
<dbReference type="AlphaFoldDB" id="F8WL96"/>
<organism evidence="3">
    <name type="scientific">Citrus unshiu</name>
    <name type="common">Satsuma mandarin</name>
    <name type="synonym">Citrus nobilis var. unshiu</name>
    <dbReference type="NCBI Taxonomy" id="55188"/>
    <lineage>
        <taxon>Eukaryota</taxon>
        <taxon>Viridiplantae</taxon>
        <taxon>Streptophyta</taxon>
        <taxon>Embryophyta</taxon>
        <taxon>Tracheophyta</taxon>
        <taxon>Spermatophyta</taxon>
        <taxon>Magnoliopsida</taxon>
        <taxon>eudicotyledons</taxon>
        <taxon>Gunneridae</taxon>
        <taxon>Pentapetalae</taxon>
        <taxon>rosids</taxon>
        <taxon>malvids</taxon>
        <taxon>Sapindales</taxon>
        <taxon>Rutaceae</taxon>
        <taxon>Aurantioideae</taxon>
        <taxon>Citrus</taxon>
    </lineage>
</organism>
<keyword evidence="1" id="KW-0175">Coiled coil</keyword>
<protein>
    <submittedName>
        <fullName evidence="3">Monosacharide transport protein</fullName>
    </submittedName>
</protein>
<feature type="region of interest" description="Disordered" evidence="2">
    <location>
        <begin position="288"/>
        <end position="338"/>
    </location>
</feature>